<dbReference type="AlphaFoldDB" id="H3KHU2"/>
<evidence type="ECO:0000313" key="3">
    <source>
        <dbReference type="EMBL" id="EHY30317.1"/>
    </source>
</evidence>
<evidence type="ECO:0000256" key="1">
    <source>
        <dbReference type="ARBA" id="ARBA00008791"/>
    </source>
</evidence>
<dbReference type="RefSeq" id="WP_008543705.1">
    <property type="nucleotide sequence ID" value="NZ_JH605013.1"/>
</dbReference>
<dbReference type="SUPFAM" id="SSF52402">
    <property type="entry name" value="Adenine nucleotide alpha hydrolases-like"/>
    <property type="match status" value="2"/>
</dbReference>
<feature type="domain" description="UspA" evidence="2">
    <location>
        <begin position="151"/>
        <end position="293"/>
    </location>
</feature>
<dbReference type="Proteomes" id="UP000004956">
    <property type="component" value="Unassembled WGS sequence"/>
</dbReference>
<dbReference type="InterPro" id="IPR006016">
    <property type="entry name" value="UspA"/>
</dbReference>
<dbReference type="HOGENOM" id="CLU_049301_2_1_4"/>
<evidence type="ECO:0000259" key="2">
    <source>
        <dbReference type="Pfam" id="PF00582"/>
    </source>
</evidence>
<gene>
    <name evidence="3" type="ORF">HMPREF9440_02338</name>
</gene>
<dbReference type="PANTHER" id="PTHR46268">
    <property type="entry name" value="STRESS RESPONSE PROTEIN NHAX"/>
    <property type="match status" value="1"/>
</dbReference>
<dbReference type="InterPro" id="IPR006015">
    <property type="entry name" value="Universal_stress_UspA"/>
</dbReference>
<dbReference type="CDD" id="cd00293">
    <property type="entry name" value="USP-like"/>
    <property type="match status" value="2"/>
</dbReference>
<accession>H3KHU2</accession>
<comment type="caution">
    <text evidence="3">The sequence shown here is derived from an EMBL/GenBank/DDBJ whole genome shotgun (WGS) entry which is preliminary data.</text>
</comment>
<comment type="similarity">
    <text evidence="1">Belongs to the universal stress protein A family.</text>
</comment>
<evidence type="ECO:0000313" key="4">
    <source>
        <dbReference type="Proteomes" id="UP000004956"/>
    </source>
</evidence>
<dbReference type="STRING" id="762967.HMPREF9440_02338"/>
<feature type="domain" description="UspA" evidence="2">
    <location>
        <begin position="2"/>
        <end position="139"/>
    </location>
</feature>
<dbReference type="PATRIC" id="fig|762967.3.peg.1846"/>
<dbReference type="EMBL" id="AFBQ01000353">
    <property type="protein sequence ID" value="EHY30317.1"/>
    <property type="molecule type" value="Genomic_DNA"/>
</dbReference>
<dbReference type="PRINTS" id="PR01438">
    <property type="entry name" value="UNVRSLSTRESS"/>
</dbReference>
<dbReference type="Pfam" id="PF00582">
    <property type="entry name" value="Usp"/>
    <property type="match status" value="2"/>
</dbReference>
<keyword evidence="4" id="KW-1185">Reference proteome</keyword>
<name>H3KHU2_9BURK</name>
<sequence length="295" mass="31875">MRVLMPVDGSSHNHAALAFLVGRRSWLEAEKPDVELVHVRAPLPSRFSEVFTQEQIRAMHEEAAEEVFAQLEHEAHFPTLTKKVLVGSPGLEIAQEAADTKADLIVVGARGHGFIDSMLVGSVSQAVIAKSDKPVLICHDVPAPEKESLVVGVAVDGSGSSDAALDFIIRHKTFFGPDAEFRILYAVPDYQGIMQKHLVGAMMRFIPEIPTIETEDFREVTDPVVEKFAAAGIKATPVMLKGEAGPAIVDYAERELGIIVAGSHGKGNLRALFMGTTARHIAALTRCPMLVVRGS</sequence>
<dbReference type="PANTHER" id="PTHR46268:SF6">
    <property type="entry name" value="UNIVERSAL STRESS PROTEIN UP12"/>
    <property type="match status" value="1"/>
</dbReference>
<protein>
    <submittedName>
        <fullName evidence="3">Universal stress family protein</fullName>
    </submittedName>
</protein>
<dbReference type="InterPro" id="IPR014729">
    <property type="entry name" value="Rossmann-like_a/b/a_fold"/>
</dbReference>
<proteinExistence type="inferred from homology"/>
<reference evidence="3 4" key="1">
    <citation type="submission" date="2011-11" db="EMBL/GenBank/DDBJ databases">
        <authorList>
            <person name="Weinstock G."/>
            <person name="Sodergren E."/>
            <person name="Clifton S."/>
            <person name="Fulton L."/>
            <person name="Fulton B."/>
            <person name="Courtney L."/>
            <person name="Fronick C."/>
            <person name="Harrison M."/>
            <person name="Strong C."/>
            <person name="Farmer C."/>
            <person name="Delahaunty K."/>
            <person name="Markovic C."/>
            <person name="Hall O."/>
            <person name="Minx P."/>
            <person name="Tomlinson C."/>
            <person name="Mitreva M."/>
            <person name="Hou S."/>
            <person name="Chen J."/>
            <person name="Wollam A."/>
            <person name="Pepin K.H."/>
            <person name="Johnson M."/>
            <person name="Bhonagiri V."/>
            <person name="Zhang X."/>
            <person name="Suruliraj S."/>
            <person name="Warren W."/>
            <person name="Chinwalla A."/>
            <person name="Mardis E.R."/>
            <person name="Wilson R.K."/>
        </authorList>
    </citation>
    <scope>NUCLEOTIDE SEQUENCE [LARGE SCALE GENOMIC DNA]</scope>
    <source>
        <strain evidence="3 4">YIT 11816</strain>
    </source>
</reference>
<organism evidence="3 4">
    <name type="scientific">Sutterella parvirubra YIT 11816</name>
    <dbReference type="NCBI Taxonomy" id="762967"/>
    <lineage>
        <taxon>Bacteria</taxon>
        <taxon>Pseudomonadati</taxon>
        <taxon>Pseudomonadota</taxon>
        <taxon>Betaproteobacteria</taxon>
        <taxon>Burkholderiales</taxon>
        <taxon>Sutterellaceae</taxon>
        <taxon>Sutterella</taxon>
    </lineage>
</organism>
<dbReference type="Gene3D" id="3.40.50.620">
    <property type="entry name" value="HUPs"/>
    <property type="match status" value="2"/>
</dbReference>